<organism evidence="1 2">
    <name type="scientific">Micromonospora rosaria</name>
    <dbReference type="NCBI Taxonomy" id="47874"/>
    <lineage>
        <taxon>Bacteria</taxon>
        <taxon>Bacillati</taxon>
        <taxon>Actinomycetota</taxon>
        <taxon>Actinomycetes</taxon>
        <taxon>Micromonosporales</taxon>
        <taxon>Micromonosporaceae</taxon>
        <taxon>Micromonospora</taxon>
    </lineage>
</organism>
<sequence>MGAREPLDGRGFRWTGGVMEDVRAGGGGDVTLGGLRGVRITSPSWCPYACGMREPSADRAYATPDDLPISAVLPELLRSVREGQVVYLSEQDEPVAAVVPLEVARAGLAALGRSDEGTR</sequence>
<dbReference type="AlphaFoldDB" id="A0A136PW40"/>
<name>A0A136PW40_9ACTN</name>
<keyword evidence="2" id="KW-1185">Reference proteome</keyword>
<accession>A0A136PW40</accession>
<proteinExistence type="predicted"/>
<protein>
    <recommendedName>
        <fullName evidence="3">Antitoxin</fullName>
    </recommendedName>
</protein>
<dbReference type="EMBL" id="LRQV01000014">
    <property type="protein sequence ID" value="KXK62710.1"/>
    <property type="molecule type" value="Genomic_DNA"/>
</dbReference>
<evidence type="ECO:0008006" key="3">
    <source>
        <dbReference type="Google" id="ProtNLM"/>
    </source>
</evidence>
<evidence type="ECO:0000313" key="1">
    <source>
        <dbReference type="EMBL" id="KXK62710.1"/>
    </source>
</evidence>
<gene>
    <name evidence="1" type="ORF">AWW66_06560</name>
</gene>
<dbReference type="Proteomes" id="UP000070620">
    <property type="component" value="Unassembled WGS sequence"/>
</dbReference>
<evidence type="ECO:0000313" key="2">
    <source>
        <dbReference type="Proteomes" id="UP000070620"/>
    </source>
</evidence>
<comment type="caution">
    <text evidence="1">The sequence shown here is derived from an EMBL/GenBank/DDBJ whole genome shotgun (WGS) entry which is preliminary data.</text>
</comment>
<reference evidence="1 2" key="1">
    <citation type="submission" date="2016-01" db="EMBL/GenBank/DDBJ databases">
        <title>Whole genome sequence and analysis of Micromonospora rosaria DSM 803, which can produce antibacterial substance rosamicin.</title>
        <authorList>
            <person name="Yang H."/>
            <person name="He X."/>
            <person name="Zhu D."/>
        </authorList>
    </citation>
    <scope>NUCLEOTIDE SEQUENCE [LARGE SCALE GENOMIC DNA]</scope>
    <source>
        <strain evidence="1 2">DSM 803</strain>
    </source>
</reference>